<accession>A0A4C1ZCH5</accession>
<proteinExistence type="predicted"/>
<keyword evidence="2" id="KW-1185">Reference proteome</keyword>
<dbReference type="Proteomes" id="UP000299102">
    <property type="component" value="Unassembled WGS sequence"/>
</dbReference>
<dbReference type="EMBL" id="BGZK01001742">
    <property type="protein sequence ID" value="GBP85518.1"/>
    <property type="molecule type" value="Genomic_DNA"/>
</dbReference>
<sequence>MLGEIAAGYARLADTAVPNTKTHVVSVLTQGEIWRAPRRERVGALSRMLCLHKRTPNNVSATKLVVT</sequence>
<name>A0A4C1ZCH5_EUMVA</name>
<evidence type="ECO:0000313" key="1">
    <source>
        <dbReference type="EMBL" id="GBP85518.1"/>
    </source>
</evidence>
<organism evidence="1 2">
    <name type="scientific">Eumeta variegata</name>
    <name type="common">Bagworm moth</name>
    <name type="synonym">Eumeta japonica</name>
    <dbReference type="NCBI Taxonomy" id="151549"/>
    <lineage>
        <taxon>Eukaryota</taxon>
        <taxon>Metazoa</taxon>
        <taxon>Ecdysozoa</taxon>
        <taxon>Arthropoda</taxon>
        <taxon>Hexapoda</taxon>
        <taxon>Insecta</taxon>
        <taxon>Pterygota</taxon>
        <taxon>Neoptera</taxon>
        <taxon>Endopterygota</taxon>
        <taxon>Lepidoptera</taxon>
        <taxon>Glossata</taxon>
        <taxon>Ditrysia</taxon>
        <taxon>Tineoidea</taxon>
        <taxon>Psychidae</taxon>
        <taxon>Oiketicinae</taxon>
        <taxon>Eumeta</taxon>
    </lineage>
</organism>
<evidence type="ECO:0000313" key="2">
    <source>
        <dbReference type="Proteomes" id="UP000299102"/>
    </source>
</evidence>
<reference evidence="1 2" key="1">
    <citation type="journal article" date="2019" name="Commun. Biol.">
        <title>The bagworm genome reveals a unique fibroin gene that provides high tensile strength.</title>
        <authorList>
            <person name="Kono N."/>
            <person name="Nakamura H."/>
            <person name="Ohtoshi R."/>
            <person name="Tomita M."/>
            <person name="Numata K."/>
            <person name="Arakawa K."/>
        </authorList>
    </citation>
    <scope>NUCLEOTIDE SEQUENCE [LARGE SCALE GENOMIC DNA]</scope>
</reference>
<dbReference type="AlphaFoldDB" id="A0A4C1ZCH5"/>
<protein>
    <submittedName>
        <fullName evidence="1">Uncharacterized protein</fullName>
    </submittedName>
</protein>
<gene>
    <name evidence="1" type="ORF">EVAR_45060_1</name>
</gene>
<comment type="caution">
    <text evidence="1">The sequence shown here is derived from an EMBL/GenBank/DDBJ whole genome shotgun (WGS) entry which is preliminary data.</text>
</comment>